<keyword evidence="1" id="KW-0472">Membrane</keyword>
<dbReference type="RefSeq" id="WP_067237700.1">
    <property type="nucleotide sequence ID" value="NZ_CP108978.1"/>
</dbReference>
<comment type="caution">
    <text evidence="2">The sequence shown here is derived from an EMBL/GenBank/DDBJ whole genome shotgun (WGS) entry which is preliminary data.</text>
</comment>
<keyword evidence="3" id="KW-1185">Reference proteome</keyword>
<name>A0A124HQL4_9ACTN</name>
<feature type="transmembrane region" description="Helical" evidence="1">
    <location>
        <begin position="26"/>
        <end position="47"/>
    </location>
</feature>
<evidence type="ECO:0000313" key="3">
    <source>
        <dbReference type="Proteomes" id="UP000053271"/>
    </source>
</evidence>
<dbReference type="AlphaFoldDB" id="A0A124HQL4"/>
<keyword evidence="1" id="KW-1133">Transmembrane helix</keyword>
<feature type="transmembrane region" description="Helical" evidence="1">
    <location>
        <begin position="59"/>
        <end position="80"/>
    </location>
</feature>
<dbReference type="EMBL" id="LMWS01000031">
    <property type="protein sequence ID" value="KUN35757.1"/>
    <property type="molecule type" value="Genomic_DNA"/>
</dbReference>
<sequence length="102" mass="11387">MQVASRAMNRGRRVIEAADIWIQDHYWAVVISVLLVLCTGTALLLEWRWAEVTEFARQIAPVLTTVSIIASTLLSVLAWFRRRRHRRLAAQAAANSASNSGG</sequence>
<keyword evidence="1" id="KW-0812">Transmembrane</keyword>
<proteinExistence type="predicted"/>
<organism evidence="2 3">
    <name type="scientific">Streptomyces longwoodensis</name>
    <dbReference type="NCBI Taxonomy" id="68231"/>
    <lineage>
        <taxon>Bacteria</taxon>
        <taxon>Bacillati</taxon>
        <taxon>Actinomycetota</taxon>
        <taxon>Actinomycetes</taxon>
        <taxon>Kitasatosporales</taxon>
        <taxon>Streptomycetaceae</taxon>
        <taxon>Streptomyces</taxon>
    </lineage>
</organism>
<reference evidence="2 3" key="1">
    <citation type="submission" date="2015-10" db="EMBL/GenBank/DDBJ databases">
        <title>Draft genome sequence of Streptomyces longwoodensis DSM 41677, type strain for the species Streptomyces longwoodensis.</title>
        <authorList>
            <person name="Ruckert C."/>
            <person name="Winkler A."/>
            <person name="Kalinowski J."/>
            <person name="Kampfer P."/>
            <person name="Glaeser S."/>
        </authorList>
    </citation>
    <scope>NUCLEOTIDE SEQUENCE [LARGE SCALE GENOMIC DNA]</scope>
    <source>
        <strain evidence="2 3">DSM 41677</strain>
    </source>
</reference>
<protein>
    <submittedName>
        <fullName evidence="2">Uncharacterized protein</fullName>
    </submittedName>
</protein>
<evidence type="ECO:0000256" key="1">
    <source>
        <dbReference type="SAM" id="Phobius"/>
    </source>
</evidence>
<accession>A0A124HQL4</accession>
<dbReference type="Proteomes" id="UP000053271">
    <property type="component" value="Unassembled WGS sequence"/>
</dbReference>
<gene>
    <name evidence="2" type="ORF">AQJ30_24065</name>
</gene>
<evidence type="ECO:0000313" key="2">
    <source>
        <dbReference type="EMBL" id="KUN35757.1"/>
    </source>
</evidence>